<name>A0AAD8S351_LOLMU</name>
<comment type="caution">
    <text evidence="4">The sequence shown here is derived from an EMBL/GenBank/DDBJ whole genome shotgun (WGS) entry which is preliminary data.</text>
</comment>
<evidence type="ECO:0000313" key="5">
    <source>
        <dbReference type="Proteomes" id="UP001231189"/>
    </source>
</evidence>
<feature type="domain" description="CCHC-type" evidence="3">
    <location>
        <begin position="343"/>
        <end position="358"/>
    </location>
</feature>
<accession>A0AAD8S351</accession>
<feature type="domain" description="CCHC-type" evidence="3">
    <location>
        <begin position="324"/>
        <end position="339"/>
    </location>
</feature>
<reference evidence="4" key="1">
    <citation type="submission" date="2023-07" db="EMBL/GenBank/DDBJ databases">
        <title>A chromosome-level genome assembly of Lolium multiflorum.</title>
        <authorList>
            <person name="Chen Y."/>
            <person name="Copetti D."/>
            <person name="Kolliker R."/>
            <person name="Studer B."/>
        </authorList>
    </citation>
    <scope>NUCLEOTIDE SEQUENCE</scope>
    <source>
        <strain evidence="4">02402/16</strain>
        <tissue evidence="4">Leaf</tissue>
    </source>
</reference>
<keyword evidence="1" id="KW-0479">Metal-binding</keyword>
<keyword evidence="1" id="KW-0863">Zinc-finger</keyword>
<sequence>MDDDEDDDDDFLFRAAEEMERSLHERRATQDLTPPLPVGLAPPTFPQKECICRRGPCDVEWKEPGGWTYVCSATPKCRHVSNCEQSDANPNSQPALWSHPEPNYPLVFNTQGNRMANATTQVNVSLHGAGATTPVTVSPQGAGAATPVNFSPQGAKSSGVPTCKCTAGKCRTEKDKGVSYYVCHIQKGHGACSHRVPVNVAAEELPLTGYNNPREAGHVVYNTVTKEADGHYLVMMGGHNGTKPSNPDEPPEHDDDWPFDIVEGDVVPTDCLSPAHPSPIAAVSEGSPNMLHQTVGMVELQTPTKSPMPPKYTVSPTTPRSNNCYRCGEEGHFMVNCPKNSTCYSCHVVGHWVKDCPRLPTER</sequence>
<evidence type="ECO:0000256" key="2">
    <source>
        <dbReference type="SAM" id="MobiDB-lite"/>
    </source>
</evidence>
<dbReference type="PROSITE" id="PS50158">
    <property type="entry name" value="ZF_CCHC"/>
    <property type="match status" value="2"/>
</dbReference>
<protein>
    <recommendedName>
        <fullName evidence="3">CCHC-type domain-containing protein</fullName>
    </recommendedName>
</protein>
<dbReference type="EMBL" id="JAUUTY010000004">
    <property type="protein sequence ID" value="KAK1644684.1"/>
    <property type="molecule type" value="Genomic_DNA"/>
</dbReference>
<dbReference type="SUPFAM" id="SSF57756">
    <property type="entry name" value="Retrovirus zinc finger-like domains"/>
    <property type="match status" value="1"/>
</dbReference>
<dbReference type="AlphaFoldDB" id="A0AAD8S351"/>
<dbReference type="GO" id="GO:0008270">
    <property type="term" value="F:zinc ion binding"/>
    <property type="evidence" value="ECO:0007669"/>
    <property type="project" value="UniProtKB-KW"/>
</dbReference>
<organism evidence="4 5">
    <name type="scientific">Lolium multiflorum</name>
    <name type="common">Italian ryegrass</name>
    <name type="synonym">Lolium perenne subsp. multiflorum</name>
    <dbReference type="NCBI Taxonomy" id="4521"/>
    <lineage>
        <taxon>Eukaryota</taxon>
        <taxon>Viridiplantae</taxon>
        <taxon>Streptophyta</taxon>
        <taxon>Embryophyta</taxon>
        <taxon>Tracheophyta</taxon>
        <taxon>Spermatophyta</taxon>
        <taxon>Magnoliopsida</taxon>
        <taxon>Liliopsida</taxon>
        <taxon>Poales</taxon>
        <taxon>Poaceae</taxon>
        <taxon>BOP clade</taxon>
        <taxon>Pooideae</taxon>
        <taxon>Poodae</taxon>
        <taxon>Poeae</taxon>
        <taxon>Poeae Chloroplast Group 2 (Poeae type)</taxon>
        <taxon>Loliodinae</taxon>
        <taxon>Loliinae</taxon>
        <taxon>Lolium</taxon>
    </lineage>
</organism>
<dbReference type="GO" id="GO:0003676">
    <property type="term" value="F:nucleic acid binding"/>
    <property type="evidence" value="ECO:0007669"/>
    <property type="project" value="InterPro"/>
</dbReference>
<keyword evidence="1" id="KW-0862">Zinc</keyword>
<evidence type="ECO:0000256" key="1">
    <source>
        <dbReference type="PROSITE-ProRule" id="PRU00047"/>
    </source>
</evidence>
<gene>
    <name evidence="4" type="ORF">QYE76_062489</name>
</gene>
<dbReference type="Pfam" id="PF00098">
    <property type="entry name" value="zf-CCHC"/>
    <property type="match status" value="2"/>
</dbReference>
<keyword evidence="5" id="KW-1185">Reference proteome</keyword>
<dbReference type="Proteomes" id="UP001231189">
    <property type="component" value="Unassembled WGS sequence"/>
</dbReference>
<feature type="compositionally biased region" description="Basic and acidic residues" evidence="2">
    <location>
        <begin position="17"/>
        <end position="29"/>
    </location>
</feature>
<feature type="region of interest" description="Disordered" evidence="2">
    <location>
        <begin position="17"/>
        <end position="40"/>
    </location>
</feature>
<evidence type="ECO:0000259" key="3">
    <source>
        <dbReference type="PROSITE" id="PS50158"/>
    </source>
</evidence>
<dbReference type="InterPro" id="IPR036875">
    <property type="entry name" value="Znf_CCHC_sf"/>
</dbReference>
<dbReference type="InterPro" id="IPR001878">
    <property type="entry name" value="Znf_CCHC"/>
</dbReference>
<proteinExistence type="predicted"/>
<dbReference type="SMART" id="SM00343">
    <property type="entry name" value="ZnF_C2HC"/>
    <property type="match status" value="2"/>
</dbReference>
<evidence type="ECO:0000313" key="4">
    <source>
        <dbReference type="EMBL" id="KAK1644684.1"/>
    </source>
</evidence>
<dbReference type="Gene3D" id="4.10.60.10">
    <property type="entry name" value="Zinc finger, CCHC-type"/>
    <property type="match status" value="2"/>
</dbReference>